<evidence type="ECO:0000313" key="8">
    <source>
        <dbReference type="Proteomes" id="UP000005336"/>
    </source>
</evidence>
<dbReference type="EMBL" id="AGAZ01000049">
    <property type="protein sequence ID" value="EGZ46453.1"/>
    <property type="molecule type" value="Genomic_DNA"/>
</dbReference>
<feature type="transmembrane region" description="Helical" evidence="5">
    <location>
        <begin position="133"/>
        <end position="154"/>
    </location>
</feature>
<dbReference type="RefSeq" id="WP_009116506.1">
    <property type="nucleotide sequence ID" value="NZ_JH165159.1"/>
</dbReference>
<dbReference type="InterPro" id="IPR025423">
    <property type="entry name" value="TMEM205-like"/>
</dbReference>
<comment type="caution">
    <text evidence="7">The sequence shown here is derived from an EMBL/GenBank/DDBJ whole genome shotgun (WGS) entry which is preliminary data.</text>
</comment>
<name>G4CQK5_9NEIS</name>
<dbReference type="Proteomes" id="UP000005336">
    <property type="component" value="Unassembled WGS sequence"/>
</dbReference>
<evidence type="ECO:0000256" key="4">
    <source>
        <dbReference type="ARBA" id="ARBA00023136"/>
    </source>
</evidence>
<dbReference type="HOGENOM" id="CLU_136732_0_0_4"/>
<protein>
    <recommendedName>
        <fullName evidence="6">TMEM205-like domain-containing protein</fullName>
    </recommendedName>
</protein>
<evidence type="ECO:0000256" key="3">
    <source>
        <dbReference type="ARBA" id="ARBA00022989"/>
    </source>
</evidence>
<evidence type="ECO:0000256" key="2">
    <source>
        <dbReference type="ARBA" id="ARBA00022692"/>
    </source>
</evidence>
<keyword evidence="4 5" id="KW-0472">Membrane</keyword>
<accession>G4CQK5</accession>
<evidence type="ECO:0000313" key="7">
    <source>
        <dbReference type="EMBL" id="EGZ46453.1"/>
    </source>
</evidence>
<evidence type="ECO:0000259" key="6">
    <source>
        <dbReference type="Pfam" id="PF13664"/>
    </source>
</evidence>
<organism evidence="7 8">
    <name type="scientific">Neisseria wadsworthii 9715</name>
    <dbReference type="NCBI Taxonomy" id="1030841"/>
    <lineage>
        <taxon>Bacteria</taxon>
        <taxon>Pseudomonadati</taxon>
        <taxon>Pseudomonadota</taxon>
        <taxon>Betaproteobacteria</taxon>
        <taxon>Neisseriales</taxon>
        <taxon>Neisseriaceae</taxon>
        <taxon>Neisseria</taxon>
    </lineage>
</organism>
<sequence length="164" mass="17914">MNRFAALIAGSWLGMQIMAGYVAAPILFKSLDRVPAGDIAGKLFTVVGYYGLAAWFLVYVVARIQSYSKKPQRWIALQIVLLGINQLAVTPVIEAIKQGQHHPLLAVSNLFLSPSSEAGGMTEFAFWHGLSSLIYMATSVLGLLLLSVFLRLSFGEKKTLPETK</sequence>
<gene>
    <name evidence="7" type="ORF">HMPREF9370_1365</name>
</gene>
<proteinExistence type="predicted"/>
<dbReference type="GO" id="GO:0016020">
    <property type="term" value="C:membrane"/>
    <property type="evidence" value="ECO:0007669"/>
    <property type="project" value="UniProtKB-SubCell"/>
</dbReference>
<reference evidence="7 8" key="1">
    <citation type="submission" date="2011-06" db="EMBL/GenBank/DDBJ databases">
        <authorList>
            <person name="Muzny D."/>
            <person name="Qin X."/>
            <person name="Deng J."/>
            <person name="Jiang H."/>
            <person name="Liu Y."/>
            <person name="Qu J."/>
            <person name="Song X.-Z."/>
            <person name="Zhang L."/>
            <person name="Thornton R."/>
            <person name="Coyle M."/>
            <person name="Francisco L."/>
            <person name="Jackson L."/>
            <person name="Javaid M."/>
            <person name="Korchina V."/>
            <person name="Kovar C."/>
            <person name="Mata R."/>
            <person name="Mathew T."/>
            <person name="Ngo R."/>
            <person name="Nguyen L."/>
            <person name="Nguyen N."/>
            <person name="Okwuonu G."/>
            <person name="Ongeri F."/>
            <person name="Pham C."/>
            <person name="Simmons D."/>
            <person name="Wilczek-Boney K."/>
            <person name="Hale W."/>
            <person name="Jakkamsetti A."/>
            <person name="Pham P."/>
            <person name="Ruth R."/>
            <person name="San Lucas F."/>
            <person name="Warren J."/>
            <person name="Zhang J."/>
            <person name="Zhao Z."/>
            <person name="Zhou C."/>
            <person name="Zhu D."/>
            <person name="Lee S."/>
            <person name="Bess C."/>
            <person name="Blankenburg K."/>
            <person name="Forbes L."/>
            <person name="Fu Q."/>
            <person name="Gubbala S."/>
            <person name="Hirani K."/>
            <person name="Jayaseelan J.C."/>
            <person name="Lara F."/>
            <person name="Munidasa M."/>
            <person name="Palculict T."/>
            <person name="Patil S."/>
            <person name="Pu L.-L."/>
            <person name="Saada N."/>
            <person name="Tang L."/>
            <person name="Weissenberger G."/>
            <person name="Zhu Y."/>
            <person name="Hemphill L."/>
            <person name="Shang Y."/>
            <person name="Youmans B."/>
            <person name="Ayvaz T."/>
            <person name="Ross M."/>
            <person name="Santibanez J."/>
            <person name="Aqrawi P."/>
            <person name="Gross S."/>
            <person name="Joshi V."/>
            <person name="Fowler G."/>
            <person name="Nazareth L."/>
            <person name="Reid J."/>
            <person name="Worley K."/>
            <person name="Petrosino J."/>
            <person name="Highlander S."/>
            <person name="Gibbs R."/>
        </authorList>
    </citation>
    <scope>NUCLEOTIDE SEQUENCE [LARGE SCALE GENOMIC DNA]</scope>
    <source>
        <strain evidence="7 8">9715</strain>
    </source>
</reference>
<dbReference type="PATRIC" id="fig|1030841.3.peg.1349"/>
<dbReference type="OrthoDB" id="5797290at2"/>
<dbReference type="AlphaFoldDB" id="G4CQK5"/>
<keyword evidence="8" id="KW-1185">Reference proteome</keyword>
<comment type="subcellular location">
    <subcellularLocation>
        <location evidence="1">Membrane</location>
    </subcellularLocation>
</comment>
<feature type="transmembrane region" description="Helical" evidence="5">
    <location>
        <begin position="74"/>
        <end position="93"/>
    </location>
</feature>
<feature type="domain" description="TMEM205-like" evidence="6">
    <location>
        <begin position="7"/>
        <end position="101"/>
    </location>
</feature>
<dbReference type="Pfam" id="PF13664">
    <property type="entry name" value="DUF4149"/>
    <property type="match status" value="1"/>
</dbReference>
<keyword evidence="2 5" id="KW-0812">Transmembrane</keyword>
<feature type="transmembrane region" description="Helical" evidence="5">
    <location>
        <begin position="43"/>
        <end position="62"/>
    </location>
</feature>
<evidence type="ECO:0000256" key="1">
    <source>
        <dbReference type="ARBA" id="ARBA00004370"/>
    </source>
</evidence>
<dbReference type="STRING" id="1030841.HMPREF9370_1365"/>
<keyword evidence="3 5" id="KW-1133">Transmembrane helix</keyword>
<evidence type="ECO:0000256" key="5">
    <source>
        <dbReference type="SAM" id="Phobius"/>
    </source>
</evidence>